<accession>A0A5B8MZR4</accession>
<dbReference type="InterPro" id="IPR010865">
    <property type="entry name" value="DUF1499"/>
</dbReference>
<feature type="compositionally biased region" description="Basic and acidic residues" evidence="1">
    <location>
        <begin position="38"/>
        <end position="50"/>
    </location>
</feature>
<evidence type="ECO:0000256" key="1">
    <source>
        <dbReference type="SAM" id="MobiDB-lite"/>
    </source>
</evidence>
<protein>
    <submittedName>
        <fullName evidence="3">DUF1499 domain-containing protein</fullName>
    </submittedName>
</protein>
<name>A0A5B8MZR4_9CHLO</name>
<evidence type="ECO:0000313" key="3">
    <source>
        <dbReference type="EMBL" id="QDZ25801.1"/>
    </source>
</evidence>
<dbReference type="AlphaFoldDB" id="A0A5B8MZR4"/>
<organism evidence="3 4">
    <name type="scientific">Chloropicon primus</name>
    <dbReference type="NCBI Taxonomy" id="1764295"/>
    <lineage>
        <taxon>Eukaryota</taxon>
        <taxon>Viridiplantae</taxon>
        <taxon>Chlorophyta</taxon>
        <taxon>Chloropicophyceae</taxon>
        <taxon>Chloropicales</taxon>
        <taxon>Chloropicaceae</taxon>
        <taxon>Chloropicon</taxon>
    </lineage>
</organism>
<reference evidence="2" key="2">
    <citation type="submission" date="2021-01" db="EMBL/GenBank/DDBJ databases">
        <authorList>
            <person name="Corre E."/>
            <person name="Pelletier E."/>
            <person name="Niang G."/>
            <person name="Scheremetjew M."/>
            <person name="Finn R."/>
            <person name="Kale V."/>
            <person name="Holt S."/>
            <person name="Cochrane G."/>
            <person name="Meng A."/>
            <person name="Brown T."/>
            <person name="Cohen L."/>
        </authorList>
    </citation>
    <scope>NUCLEOTIDE SEQUENCE</scope>
    <source>
        <strain evidence="2">CCMP1205</strain>
    </source>
</reference>
<dbReference type="Proteomes" id="UP000316726">
    <property type="component" value="Chromosome 19"/>
</dbReference>
<dbReference type="PANTHER" id="PTHR34801:SF2">
    <property type="entry name" value="EXPRESSED PROTEIN"/>
    <property type="match status" value="1"/>
</dbReference>
<dbReference type="EMBL" id="HBHL01011044">
    <property type="protein sequence ID" value="CAD9718436.1"/>
    <property type="molecule type" value="Transcribed_RNA"/>
</dbReference>
<proteinExistence type="predicted"/>
<evidence type="ECO:0000313" key="4">
    <source>
        <dbReference type="Proteomes" id="UP000316726"/>
    </source>
</evidence>
<dbReference type="OrthoDB" id="41501at2759"/>
<reference evidence="3 4" key="1">
    <citation type="submission" date="2018-07" db="EMBL/GenBank/DDBJ databases">
        <title>The complete nuclear genome of the prasinophyte Chloropicon primus (CCMP1205).</title>
        <authorList>
            <person name="Pombert J.-F."/>
            <person name="Otis C."/>
            <person name="Turmel M."/>
            <person name="Lemieux C."/>
        </authorList>
    </citation>
    <scope>NUCLEOTIDE SEQUENCE [LARGE SCALE GENOMIC DNA]</scope>
    <source>
        <strain evidence="3 4">CCMP1205</strain>
    </source>
</reference>
<dbReference type="Pfam" id="PF07386">
    <property type="entry name" value="DUF1499"/>
    <property type="match status" value="1"/>
</dbReference>
<evidence type="ECO:0000313" key="2">
    <source>
        <dbReference type="EMBL" id="CAD9718436.1"/>
    </source>
</evidence>
<gene>
    <name evidence="3" type="ORF">A3770_19p83190</name>
    <name evidence="2" type="ORF">CPRI1469_LOCUS7301</name>
</gene>
<dbReference type="PANTHER" id="PTHR34801">
    <property type="entry name" value="EXPRESSED PROTEIN"/>
    <property type="match status" value="1"/>
</dbReference>
<keyword evidence="4" id="KW-1185">Reference proteome</keyword>
<feature type="region of interest" description="Disordered" evidence="1">
    <location>
        <begin position="15"/>
        <end position="50"/>
    </location>
</feature>
<sequence>MVMFSTNVTARSSRVAPCRAVKESGASSTTTTRRLTRRPQETHRREGDGTVDVSRRDVVLRSPAAAGLFLGALFSFGAAPRPKGLGVTDYGSGVKSLGLCPATNNCISTAEAANDMNHYVPGWNYAPEDGRAMREEVTQSKAMRELKEVIETTQPDGFTPTIVQETADYIYVEYESPTFGFIDDVEFWFPGGGKTTVEYRSASRIGESDGDINRKRIKALREELEKKGWKSVGFY</sequence>
<dbReference type="EMBL" id="CP031052">
    <property type="protein sequence ID" value="QDZ25801.1"/>
    <property type="molecule type" value="Genomic_DNA"/>
</dbReference>